<dbReference type="PROSITE" id="PS50404">
    <property type="entry name" value="GST_NTER"/>
    <property type="match status" value="1"/>
</dbReference>
<dbReference type="CDD" id="cd00570">
    <property type="entry name" value="GST_N_family"/>
    <property type="match status" value="1"/>
</dbReference>
<dbReference type="InterPro" id="IPR040079">
    <property type="entry name" value="Glutathione_S-Trfase"/>
</dbReference>
<reference evidence="3 4" key="1">
    <citation type="submission" date="2019-07" db="EMBL/GenBank/DDBJ databases">
        <title>Genomics analysis of Aphanomyces spp. identifies a new class of oomycete effector associated with host adaptation.</title>
        <authorList>
            <person name="Gaulin E."/>
        </authorList>
    </citation>
    <scope>NUCLEOTIDE SEQUENCE [LARGE SCALE GENOMIC DNA]</scope>
    <source>
        <strain evidence="3 4">ATCC 201684</strain>
    </source>
</reference>
<comment type="caution">
    <text evidence="3">The sequence shown here is derived from an EMBL/GenBank/DDBJ whole genome shotgun (WGS) entry which is preliminary data.</text>
</comment>
<dbReference type="InterPro" id="IPR004045">
    <property type="entry name" value="Glutathione_S-Trfase_N"/>
</dbReference>
<accession>A0A6G0X825</accession>
<evidence type="ECO:0000259" key="2">
    <source>
        <dbReference type="PROSITE" id="PS50405"/>
    </source>
</evidence>
<feature type="domain" description="GST C-terminal" evidence="2">
    <location>
        <begin position="107"/>
        <end position="244"/>
    </location>
</feature>
<dbReference type="Proteomes" id="UP000481153">
    <property type="component" value="Unassembled WGS sequence"/>
</dbReference>
<evidence type="ECO:0000313" key="4">
    <source>
        <dbReference type="Proteomes" id="UP000481153"/>
    </source>
</evidence>
<dbReference type="AlphaFoldDB" id="A0A6G0X825"/>
<sequence length="244" mass="27219">MAQQSTAFPSTPYTSIPEDQFEALHAADGKLRLFNNIVCPFGHRALWTALEVNAPFEVIEVSLLEKPASYAEKFNRYGTVPFLLDNGFPVYESSIVAQYLDAKYGNGDLWRTKDPQGASLANLLSAKLEVGPFYAVLRTGEEKAKEELRSALSEIEAIYRDDAKAFRAQGPYLLGAELSSADINLAPFLFRFEILLAHYRNFSFLADCPSLKALLDAVKTRPAFQKSIRPPEVYINGYSKYVTA</sequence>
<proteinExistence type="predicted"/>
<dbReference type="Pfam" id="PF13417">
    <property type="entry name" value="GST_N_3"/>
    <property type="match status" value="1"/>
</dbReference>
<dbReference type="VEuPathDB" id="FungiDB:AeMF1_002449"/>
<dbReference type="Pfam" id="PF16865">
    <property type="entry name" value="GST_C_5"/>
    <property type="match status" value="1"/>
</dbReference>
<feature type="domain" description="GST N-terminal" evidence="1">
    <location>
        <begin position="29"/>
        <end position="108"/>
    </location>
</feature>
<dbReference type="Gene3D" id="1.20.1050.10">
    <property type="match status" value="1"/>
</dbReference>
<dbReference type="PROSITE" id="PS50405">
    <property type="entry name" value="GST_CTER"/>
    <property type="match status" value="1"/>
</dbReference>
<dbReference type="InterPro" id="IPR010987">
    <property type="entry name" value="Glutathione-S-Trfase_C-like"/>
</dbReference>
<name>A0A6G0X825_9STRA</name>
<dbReference type="InterPro" id="IPR041695">
    <property type="entry name" value="GST_C_5"/>
</dbReference>
<gene>
    <name evidence="3" type="ORF">Ae201684_007229</name>
</gene>
<protein>
    <recommendedName>
        <fullName evidence="5">GST N-terminal domain-containing protein</fullName>
    </recommendedName>
</protein>
<keyword evidence="4" id="KW-1185">Reference proteome</keyword>
<dbReference type="InterPro" id="IPR050983">
    <property type="entry name" value="GST_Omega/HSP26"/>
</dbReference>
<dbReference type="SUPFAM" id="SSF52833">
    <property type="entry name" value="Thioredoxin-like"/>
    <property type="match status" value="1"/>
</dbReference>
<dbReference type="Gene3D" id="3.40.30.10">
    <property type="entry name" value="Glutaredoxin"/>
    <property type="match status" value="1"/>
</dbReference>
<dbReference type="SFLD" id="SFLDG00358">
    <property type="entry name" value="Main_(cytGST)"/>
    <property type="match status" value="1"/>
</dbReference>
<dbReference type="SUPFAM" id="SSF47616">
    <property type="entry name" value="GST C-terminal domain-like"/>
    <property type="match status" value="1"/>
</dbReference>
<organism evidence="3 4">
    <name type="scientific">Aphanomyces euteiches</name>
    <dbReference type="NCBI Taxonomy" id="100861"/>
    <lineage>
        <taxon>Eukaryota</taxon>
        <taxon>Sar</taxon>
        <taxon>Stramenopiles</taxon>
        <taxon>Oomycota</taxon>
        <taxon>Saprolegniomycetes</taxon>
        <taxon>Saprolegniales</taxon>
        <taxon>Verrucalvaceae</taxon>
        <taxon>Aphanomyces</taxon>
    </lineage>
</organism>
<evidence type="ECO:0000259" key="1">
    <source>
        <dbReference type="PROSITE" id="PS50404"/>
    </source>
</evidence>
<dbReference type="SFLD" id="SFLDS00019">
    <property type="entry name" value="Glutathione_Transferase_(cytos"/>
    <property type="match status" value="1"/>
</dbReference>
<evidence type="ECO:0000313" key="3">
    <source>
        <dbReference type="EMBL" id="KAF0736206.1"/>
    </source>
</evidence>
<dbReference type="EMBL" id="VJMJ01000089">
    <property type="protein sequence ID" value="KAF0736206.1"/>
    <property type="molecule type" value="Genomic_DNA"/>
</dbReference>
<dbReference type="GO" id="GO:0005737">
    <property type="term" value="C:cytoplasm"/>
    <property type="evidence" value="ECO:0007669"/>
    <property type="project" value="TreeGrafter"/>
</dbReference>
<dbReference type="InterPro" id="IPR036282">
    <property type="entry name" value="Glutathione-S-Trfase_C_sf"/>
</dbReference>
<dbReference type="InterPro" id="IPR036249">
    <property type="entry name" value="Thioredoxin-like_sf"/>
</dbReference>
<dbReference type="PANTHER" id="PTHR43968">
    <property type="match status" value="1"/>
</dbReference>
<evidence type="ECO:0008006" key="5">
    <source>
        <dbReference type="Google" id="ProtNLM"/>
    </source>
</evidence>
<dbReference type="PANTHER" id="PTHR43968:SF6">
    <property type="entry name" value="GLUTATHIONE S-TRANSFERASE OMEGA"/>
    <property type="match status" value="1"/>
</dbReference>